<evidence type="ECO:0000313" key="4">
    <source>
        <dbReference type="Proteomes" id="UP000006039"/>
    </source>
</evidence>
<reference evidence="2" key="3">
    <citation type="submission" date="2010-09" db="EMBL/GenBank/DDBJ databases">
        <title>Annotation of Gaeumannomyces graminis var. tritici R3-111a-1.</title>
        <authorList>
            <consortium name="The Broad Institute Genome Sequencing Platform"/>
            <person name="Ma L.-J."/>
            <person name="Dead R."/>
            <person name="Young S.K."/>
            <person name="Zeng Q."/>
            <person name="Gargeya S."/>
            <person name="Fitzgerald M."/>
            <person name="Haas B."/>
            <person name="Abouelleil A."/>
            <person name="Alvarado L."/>
            <person name="Arachchi H.M."/>
            <person name="Berlin A."/>
            <person name="Brown A."/>
            <person name="Chapman S.B."/>
            <person name="Chen Z."/>
            <person name="Dunbar C."/>
            <person name="Freedman E."/>
            <person name="Gearin G."/>
            <person name="Gellesch M."/>
            <person name="Goldberg J."/>
            <person name="Griggs A."/>
            <person name="Gujja S."/>
            <person name="Heiman D."/>
            <person name="Howarth C."/>
            <person name="Larson L."/>
            <person name="Lui A."/>
            <person name="MacDonald P.J.P."/>
            <person name="Mehta T."/>
            <person name="Montmayeur A."/>
            <person name="Murphy C."/>
            <person name="Neiman D."/>
            <person name="Pearson M."/>
            <person name="Priest M."/>
            <person name="Roberts A."/>
            <person name="Saif S."/>
            <person name="Shea T."/>
            <person name="Shenoy N."/>
            <person name="Sisk P."/>
            <person name="Stolte C."/>
            <person name="Sykes S."/>
            <person name="Yandava C."/>
            <person name="Wortman J."/>
            <person name="Nusbaum C."/>
            <person name="Birren B."/>
        </authorList>
    </citation>
    <scope>NUCLEOTIDE SEQUENCE</scope>
    <source>
        <strain evidence="2">R3-111a-1</strain>
    </source>
</reference>
<name>J3NS95_GAET3</name>
<dbReference type="PANTHER" id="PTHR24148:SF79">
    <property type="entry name" value="HETEROKARYON INCOMPATIBILITY DOMAIN-CONTAINING PROTEIN"/>
    <property type="match status" value="1"/>
</dbReference>
<keyword evidence="4" id="KW-1185">Reference proteome</keyword>
<feature type="domain" description="Heterokaryon incompatibility" evidence="1">
    <location>
        <begin position="123"/>
        <end position="162"/>
    </location>
</feature>
<dbReference type="GeneID" id="20344598"/>
<dbReference type="VEuPathDB" id="FungiDB:GGTG_04140"/>
<reference evidence="2" key="2">
    <citation type="submission" date="2010-07" db="EMBL/GenBank/DDBJ databases">
        <authorList>
            <consortium name="The Broad Institute Genome Sequencing Platform"/>
            <consortium name="Broad Institute Genome Sequencing Center for Infectious Disease"/>
            <person name="Ma L.-J."/>
            <person name="Dead R."/>
            <person name="Young S."/>
            <person name="Zeng Q."/>
            <person name="Koehrsen M."/>
            <person name="Alvarado L."/>
            <person name="Berlin A."/>
            <person name="Chapman S.B."/>
            <person name="Chen Z."/>
            <person name="Freedman E."/>
            <person name="Gellesch M."/>
            <person name="Goldberg J."/>
            <person name="Griggs A."/>
            <person name="Gujja S."/>
            <person name="Heilman E.R."/>
            <person name="Heiman D."/>
            <person name="Hepburn T."/>
            <person name="Howarth C."/>
            <person name="Jen D."/>
            <person name="Larson L."/>
            <person name="Mehta T."/>
            <person name="Neiman D."/>
            <person name="Pearson M."/>
            <person name="Roberts A."/>
            <person name="Saif S."/>
            <person name="Shea T."/>
            <person name="Shenoy N."/>
            <person name="Sisk P."/>
            <person name="Stolte C."/>
            <person name="Sykes S."/>
            <person name="Walk T."/>
            <person name="White J."/>
            <person name="Yandava C."/>
            <person name="Haas B."/>
            <person name="Nusbaum C."/>
            <person name="Birren B."/>
        </authorList>
    </citation>
    <scope>NUCLEOTIDE SEQUENCE</scope>
    <source>
        <strain evidence="2">R3-111a-1</strain>
    </source>
</reference>
<evidence type="ECO:0000313" key="2">
    <source>
        <dbReference type="EMBL" id="EJT79051.1"/>
    </source>
</evidence>
<dbReference type="Pfam" id="PF06985">
    <property type="entry name" value="HET"/>
    <property type="match status" value="1"/>
</dbReference>
<protein>
    <recommendedName>
        <fullName evidence="1">Heterokaryon incompatibility domain-containing protein</fullName>
    </recommendedName>
</protein>
<dbReference type="EnsemblFungi" id="EJT79051">
    <property type="protein sequence ID" value="EJT79051"/>
    <property type="gene ID" value="GGTG_04140"/>
</dbReference>
<dbReference type="Proteomes" id="UP000006039">
    <property type="component" value="Unassembled WGS sequence"/>
</dbReference>
<dbReference type="InterPro" id="IPR052895">
    <property type="entry name" value="HetReg/Transcr_Mod"/>
</dbReference>
<sequence>MMARGSVACNEIRLVKLKPAQCAVGGRDNMIEVELFYAPLDGTTKFDALSYVWGDAAKTRDIFVDGERFPVTLNLWNALHHILARPGTTLFGGEESVCRSPHKEGSSATEEGSGETWLAVTTSLWIDAICINQSSLTERSEQVPRMDDIYSKASKVIYRMAANFHAT</sequence>
<dbReference type="AlphaFoldDB" id="J3NS95"/>
<dbReference type="OrthoDB" id="3477286at2759"/>
<dbReference type="HOGENOM" id="CLU_004184_6_2_1"/>
<evidence type="ECO:0000313" key="3">
    <source>
        <dbReference type="EnsemblFungi" id="EJT79051"/>
    </source>
</evidence>
<dbReference type="PANTHER" id="PTHR24148">
    <property type="entry name" value="ANKYRIN REPEAT DOMAIN-CONTAINING PROTEIN 39 HOMOLOG-RELATED"/>
    <property type="match status" value="1"/>
</dbReference>
<dbReference type="RefSeq" id="XP_009220196.1">
    <property type="nucleotide sequence ID" value="XM_009221932.1"/>
</dbReference>
<accession>J3NS95</accession>
<reference evidence="3" key="5">
    <citation type="submission" date="2018-04" db="UniProtKB">
        <authorList>
            <consortium name="EnsemblFungi"/>
        </authorList>
    </citation>
    <scope>IDENTIFICATION</scope>
    <source>
        <strain evidence="3">R3-111a-1</strain>
    </source>
</reference>
<dbReference type="InterPro" id="IPR010730">
    <property type="entry name" value="HET"/>
</dbReference>
<reference evidence="3" key="4">
    <citation type="journal article" date="2015" name="G3 (Bethesda)">
        <title>Genome sequences of three phytopathogenic species of the Magnaporthaceae family of fungi.</title>
        <authorList>
            <person name="Okagaki L.H."/>
            <person name="Nunes C.C."/>
            <person name="Sailsbery J."/>
            <person name="Clay B."/>
            <person name="Brown D."/>
            <person name="John T."/>
            <person name="Oh Y."/>
            <person name="Young N."/>
            <person name="Fitzgerald M."/>
            <person name="Haas B.J."/>
            <person name="Zeng Q."/>
            <person name="Young S."/>
            <person name="Adiconis X."/>
            <person name="Fan L."/>
            <person name="Levin J.Z."/>
            <person name="Mitchell T.K."/>
            <person name="Okubara P.A."/>
            <person name="Farman M.L."/>
            <person name="Kohn L.M."/>
            <person name="Birren B."/>
            <person name="Ma L.-J."/>
            <person name="Dean R.A."/>
        </authorList>
    </citation>
    <scope>NUCLEOTIDE SEQUENCE</scope>
    <source>
        <strain evidence="3">R3-111a-1</strain>
    </source>
</reference>
<proteinExistence type="predicted"/>
<reference evidence="4" key="1">
    <citation type="submission" date="2010-07" db="EMBL/GenBank/DDBJ databases">
        <title>The genome sequence of Gaeumannomyces graminis var. tritici strain R3-111a-1.</title>
        <authorList>
            <consortium name="The Broad Institute Genome Sequencing Platform"/>
            <person name="Ma L.-J."/>
            <person name="Dead R."/>
            <person name="Young S."/>
            <person name="Zeng Q."/>
            <person name="Koehrsen M."/>
            <person name="Alvarado L."/>
            <person name="Berlin A."/>
            <person name="Chapman S.B."/>
            <person name="Chen Z."/>
            <person name="Freedman E."/>
            <person name="Gellesch M."/>
            <person name="Goldberg J."/>
            <person name="Griggs A."/>
            <person name="Gujja S."/>
            <person name="Heilman E.R."/>
            <person name="Heiman D."/>
            <person name="Hepburn T."/>
            <person name="Howarth C."/>
            <person name="Jen D."/>
            <person name="Larson L."/>
            <person name="Mehta T."/>
            <person name="Neiman D."/>
            <person name="Pearson M."/>
            <person name="Roberts A."/>
            <person name="Saif S."/>
            <person name="Shea T."/>
            <person name="Shenoy N."/>
            <person name="Sisk P."/>
            <person name="Stolte C."/>
            <person name="Sykes S."/>
            <person name="Walk T."/>
            <person name="White J."/>
            <person name="Yandava C."/>
            <person name="Haas B."/>
            <person name="Nusbaum C."/>
            <person name="Birren B."/>
        </authorList>
    </citation>
    <scope>NUCLEOTIDE SEQUENCE [LARGE SCALE GENOMIC DNA]</scope>
    <source>
        <strain evidence="4">R3-111a-1</strain>
    </source>
</reference>
<evidence type="ECO:0000259" key="1">
    <source>
        <dbReference type="Pfam" id="PF06985"/>
    </source>
</evidence>
<dbReference type="EMBL" id="GL385396">
    <property type="protein sequence ID" value="EJT79051.1"/>
    <property type="molecule type" value="Genomic_DNA"/>
</dbReference>
<organism evidence="2">
    <name type="scientific">Gaeumannomyces tritici (strain R3-111a-1)</name>
    <name type="common">Wheat and barley take-all root rot fungus</name>
    <name type="synonym">Gaeumannomyces graminis var. tritici</name>
    <dbReference type="NCBI Taxonomy" id="644352"/>
    <lineage>
        <taxon>Eukaryota</taxon>
        <taxon>Fungi</taxon>
        <taxon>Dikarya</taxon>
        <taxon>Ascomycota</taxon>
        <taxon>Pezizomycotina</taxon>
        <taxon>Sordariomycetes</taxon>
        <taxon>Sordariomycetidae</taxon>
        <taxon>Magnaporthales</taxon>
        <taxon>Magnaporthaceae</taxon>
        <taxon>Gaeumannomyces</taxon>
    </lineage>
</organism>
<gene>
    <name evidence="3" type="primary">20344598</name>
    <name evidence="2" type="ORF">GGTG_04140</name>
</gene>